<proteinExistence type="inferred from homology"/>
<keyword evidence="5" id="KW-1185">Reference proteome</keyword>
<dbReference type="EMBL" id="SLXI01000002">
    <property type="protein sequence ID" value="TCP13214.1"/>
    <property type="molecule type" value="Genomic_DNA"/>
</dbReference>
<comment type="caution">
    <text evidence="4">The sequence shown here is derived from an EMBL/GenBank/DDBJ whole genome shotgun (WGS) entry which is preliminary data.</text>
</comment>
<organism evidence="4 5">
    <name type="scientific">Bisgaardia hudsonensis</name>
    <dbReference type="NCBI Taxonomy" id="109472"/>
    <lineage>
        <taxon>Bacteria</taxon>
        <taxon>Pseudomonadati</taxon>
        <taxon>Pseudomonadota</taxon>
        <taxon>Gammaproteobacteria</taxon>
        <taxon>Pasteurellales</taxon>
        <taxon>Pasteurellaceae</taxon>
        <taxon>Bisgaardia</taxon>
    </lineage>
</organism>
<dbReference type="PANTHER" id="PTHR30592:SF1">
    <property type="entry name" value="SULFUR CARRIER PROTEIN FDHD"/>
    <property type="match status" value="1"/>
</dbReference>
<protein>
    <recommendedName>
        <fullName evidence="3">Sulfur carrier protein FdhD</fullName>
    </recommendedName>
</protein>
<dbReference type="Gene3D" id="3.40.140.10">
    <property type="entry name" value="Cytidine Deaminase, domain 2"/>
    <property type="match status" value="1"/>
</dbReference>
<sequence length="273" mass="30569">MTWITKKKISYINKQKSLTNKNDNISYLEKEDILAKESPIALVYNGISHTVMMASPKNLEDFAIGFSITEGIIENPKDIYGIDIEEKINGIEIQLEISSRCFVHFKDHRRTLSGKTGCGICGTEQLNQVIKKLPILDRTFTFNIALLDNCLKKVKEMQELGKQTGATHAAAFFNTQGEFVAIREDVGRHIALDKLLGWYVKNGSPKGFIITTSRASYEMVQKTISVGIEMLVVMSAATDLAVQIADESNLTLIGFAREGKANIYTHKTRLYIK</sequence>
<feature type="binding site" evidence="3">
    <location>
        <begin position="255"/>
        <end position="260"/>
    </location>
    <ligand>
        <name>Mo-bis(molybdopterin guanine dinucleotide)</name>
        <dbReference type="ChEBI" id="CHEBI:60539"/>
    </ligand>
</feature>
<dbReference type="GO" id="GO:0097163">
    <property type="term" value="F:sulfur carrier activity"/>
    <property type="evidence" value="ECO:0007669"/>
    <property type="project" value="UniProtKB-UniRule"/>
</dbReference>
<gene>
    <name evidence="3" type="primary">fdhD</name>
    <name evidence="4" type="ORF">EV697_10286</name>
</gene>
<dbReference type="OrthoDB" id="3197277at2"/>
<dbReference type="PANTHER" id="PTHR30592">
    <property type="entry name" value="FORMATE DEHYDROGENASE"/>
    <property type="match status" value="1"/>
</dbReference>
<dbReference type="InterPro" id="IPR016193">
    <property type="entry name" value="Cytidine_deaminase-like"/>
</dbReference>
<dbReference type="Proteomes" id="UP000294841">
    <property type="component" value="Unassembled WGS sequence"/>
</dbReference>
<keyword evidence="1 3" id="KW-0963">Cytoplasm</keyword>
<comment type="similarity">
    <text evidence="3">Belongs to the FdhD family.</text>
</comment>
<comment type="subcellular location">
    <subcellularLocation>
        <location evidence="3">Cytoplasm</location>
    </subcellularLocation>
</comment>
<dbReference type="Pfam" id="PF02634">
    <property type="entry name" value="FdhD-NarQ"/>
    <property type="match status" value="1"/>
</dbReference>
<name>A0A4R2N126_9PAST</name>
<dbReference type="RefSeq" id="WP_132022524.1">
    <property type="nucleotide sequence ID" value="NZ_CP016605.1"/>
</dbReference>
<comment type="function">
    <text evidence="3">Required for formate dehydrogenase (FDH) activity. Acts as a sulfur carrier protein that transfers sulfur from IscS to the molybdenum cofactor prior to its insertion into FDH.</text>
</comment>
<dbReference type="GO" id="GO:0006777">
    <property type="term" value="P:Mo-molybdopterin cofactor biosynthetic process"/>
    <property type="evidence" value="ECO:0007669"/>
    <property type="project" value="UniProtKB-UniRule"/>
</dbReference>
<feature type="active site" description="Cysteine persulfide intermediate" evidence="3">
    <location>
        <position position="118"/>
    </location>
</feature>
<dbReference type="NCBIfam" id="TIGR00129">
    <property type="entry name" value="fdhD_narQ"/>
    <property type="match status" value="1"/>
</dbReference>
<evidence type="ECO:0000313" key="5">
    <source>
        <dbReference type="Proteomes" id="UP000294841"/>
    </source>
</evidence>
<dbReference type="Gene3D" id="3.10.20.10">
    <property type="match status" value="1"/>
</dbReference>
<reference evidence="4 5" key="1">
    <citation type="submission" date="2019-03" db="EMBL/GenBank/DDBJ databases">
        <title>Genomic Encyclopedia of Type Strains, Phase IV (KMG-IV): sequencing the most valuable type-strain genomes for metagenomic binning, comparative biology and taxonomic classification.</title>
        <authorList>
            <person name="Goeker M."/>
        </authorList>
    </citation>
    <scope>NUCLEOTIDE SEQUENCE [LARGE SCALE GENOMIC DNA]</scope>
    <source>
        <strain evidence="4 5">DSM 28231</strain>
    </source>
</reference>
<evidence type="ECO:0000256" key="3">
    <source>
        <dbReference type="HAMAP-Rule" id="MF_00187"/>
    </source>
</evidence>
<dbReference type="AlphaFoldDB" id="A0A4R2N126"/>
<evidence type="ECO:0000256" key="2">
    <source>
        <dbReference type="ARBA" id="ARBA00023150"/>
    </source>
</evidence>
<keyword evidence="2 3" id="KW-0501">Molybdenum cofactor biosynthesis</keyword>
<evidence type="ECO:0000256" key="1">
    <source>
        <dbReference type="ARBA" id="ARBA00022490"/>
    </source>
</evidence>
<evidence type="ECO:0000313" key="4">
    <source>
        <dbReference type="EMBL" id="TCP13214.1"/>
    </source>
</evidence>
<dbReference type="GO" id="GO:0016783">
    <property type="term" value="F:sulfurtransferase activity"/>
    <property type="evidence" value="ECO:0007669"/>
    <property type="project" value="InterPro"/>
</dbReference>
<dbReference type="HAMAP" id="MF_00187">
    <property type="entry name" value="FdhD"/>
    <property type="match status" value="1"/>
</dbReference>
<dbReference type="GO" id="GO:0005737">
    <property type="term" value="C:cytoplasm"/>
    <property type="evidence" value="ECO:0007669"/>
    <property type="project" value="UniProtKB-SubCell"/>
</dbReference>
<dbReference type="InterPro" id="IPR003786">
    <property type="entry name" value="FdhD"/>
</dbReference>
<accession>A0A4R2N126</accession>
<dbReference type="PIRSF" id="PIRSF015626">
    <property type="entry name" value="FdhD"/>
    <property type="match status" value="1"/>
</dbReference>
<dbReference type="SUPFAM" id="SSF53927">
    <property type="entry name" value="Cytidine deaminase-like"/>
    <property type="match status" value="1"/>
</dbReference>